<feature type="region of interest" description="Disordered" evidence="1">
    <location>
        <begin position="100"/>
        <end position="185"/>
    </location>
</feature>
<feature type="compositionally biased region" description="Low complexity" evidence="1">
    <location>
        <begin position="164"/>
        <end position="185"/>
    </location>
</feature>
<name>A0A6A6SWR6_9PLEO</name>
<evidence type="ECO:0000313" key="3">
    <source>
        <dbReference type="Proteomes" id="UP000799324"/>
    </source>
</evidence>
<protein>
    <submittedName>
        <fullName evidence="2">Uncharacterized protein</fullName>
    </submittedName>
</protein>
<evidence type="ECO:0000256" key="1">
    <source>
        <dbReference type="SAM" id="MobiDB-lite"/>
    </source>
</evidence>
<gene>
    <name evidence="2" type="ORF">K491DRAFT_782193</name>
</gene>
<keyword evidence="3" id="KW-1185">Reference proteome</keyword>
<feature type="compositionally biased region" description="Basic and acidic residues" evidence="1">
    <location>
        <begin position="130"/>
        <end position="149"/>
    </location>
</feature>
<organism evidence="2 3">
    <name type="scientific">Lophiostoma macrostomum CBS 122681</name>
    <dbReference type="NCBI Taxonomy" id="1314788"/>
    <lineage>
        <taxon>Eukaryota</taxon>
        <taxon>Fungi</taxon>
        <taxon>Dikarya</taxon>
        <taxon>Ascomycota</taxon>
        <taxon>Pezizomycotina</taxon>
        <taxon>Dothideomycetes</taxon>
        <taxon>Pleosporomycetidae</taxon>
        <taxon>Pleosporales</taxon>
        <taxon>Lophiostomataceae</taxon>
        <taxon>Lophiostoma</taxon>
    </lineage>
</organism>
<proteinExistence type="predicted"/>
<reference evidence="2" key="1">
    <citation type="journal article" date="2020" name="Stud. Mycol.">
        <title>101 Dothideomycetes genomes: a test case for predicting lifestyles and emergence of pathogens.</title>
        <authorList>
            <person name="Haridas S."/>
            <person name="Albert R."/>
            <person name="Binder M."/>
            <person name="Bloem J."/>
            <person name="Labutti K."/>
            <person name="Salamov A."/>
            <person name="Andreopoulos B."/>
            <person name="Baker S."/>
            <person name="Barry K."/>
            <person name="Bills G."/>
            <person name="Bluhm B."/>
            <person name="Cannon C."/>
            <person name="Castanera R."/>
            <person name="Culley D."/>
            <person name="Daum C."/>
            <person name="Ezra D."/>
            <person name="Gonzalez J."/>
            <person name="Henrissat B."/>
            <person name="Kuo A."/>
            <person name="Liang C."/>
            <person name="Lipzen A."/>
            <person name="Lutzoni F."/>
            <person name="Magnuson J."/>
            <person name="Mondo S."/>
            <person name="Nolan M."/>
            <person name="Ohm R."/>
            <person name="Pangilinan J."/>
            <person name="Park H.-J."/>
            <person name="Ramirez L."/>
            <person name="Alfaro M."/>
            <person name="Sun H."/>
            <person name="Tritt A."/>
            <person name="Yoshinaga Y."/>
            <person name="Zwiers L.-H."/>
            <person name="Turgeon B."/>
            <person name="Goodwin S."/>
            <person name="Spatafora J."/>
            <person name="Crous P."/>
            <person name="Grigoriev I."/>
        </authorList>
    </citation>
    <scope>NUCLEOTIDE SEQUENCE</scope>
    <source>
        <strain evidence="2">CBS 122681</strain>
    </source>
</reference>
<dbReference type="EMBL" id="MU004437">
    <property type="protein sequence ID" value="KAF2651033.1"/>
    <property type="molecule type" value="Genomic_DNA"/>
</dbReference>
<evidence type="ECO:0000313" key="2">
    <source>
        <dbReference type="EMBL" id="KAF2651033.1"/>
    </source>
</evidence>
<accession>A0A6A6SWR6</accession>
<sequence>MCDVRRMWQRKERCSWQQLRITTSRHLQCSTITLSPPEVQQPHRTIDECRLPVWYGKVIIIRIYPARCDARLRWPRGPGHGSRGGVLSGRCYISRHRRWRKDPSPANRVRPPGPGHRPCKGTQGGLPRQLENEPHPYGDRSIRGRDRRWSQRCHQLQRWRVHVSSKGPKSAGSSPGKSPAGLLGG</sequence>
<dbReference type="Proteomes" id="UP000799324">
    <property type="component" value="Unassembled WGS sequence"/>
</dbReference>
<dbReference type="AlphaFoldDB" id="A0A6A6SWR6"/>